<evidence type="ECO:0000313" key="3">
    <source>
        <dbReference type="Proteomes" id="UP000282125"/>
    </source>
</evidence>
<proteinExistence type="predicted"/>
<dbReference type="RefSeq" id="WP_124965597.1">
    <property type="nucleotide sequence ID" value="NZ_RRAZ01000021.1"/>
</dbReference>
<dbReference type="EMBL" id="RRAZ01000021">
    <property type="protein sequence ID" value="RRH72767.1"/>
    <property type="molecule type" value="Genomic_DNA"/>
</dbReference>
<organism evidence="2 3">
    <name type="scientific">Falsigemmobacter faecalis</name>
    <dbReference type="NCBI Taxonomy" id="2488730"/>
    <lineage>
        <taxon>Bacteria</taxon>
        <taxon>Pseudomonadati</taxon>
        <taxon>Pseudomonadota</taxon>
        <taxon>Alphaproteobacteria</taxon>
        <taxon>Rhodobacterales</taxon>
        <taxon>Paracoccaceae</taxon>
        <taxon>Falsigemmobacter</taxon>
    </lineage>
</organism>
<comment type="caution">
    <text evidence="2">The sequence shown here is derived from an EMBL/GenBank/DDBJ whole genome shotgun (WGS) entry which is preliminary data.</text>
</comment>
<keyword evidence="1" id="KW-1133">Transmembrane helix</keyword>
<dbReference type="OrthoDB" id="7433399at2"/>
<dbReference type="AlphaFoldDB" id="A0A3P3DER2"/>
<accession>A0A3P3DER2</accession>
<keyword evidence="3" id="KW-1185">Reference proteome</keyword>
<feature type="transmembrane region" description="Helical" evidence="1">
    <location>
        <begin position="76"/>
        <end position="96"/>
    </location>
</feature>
<reference evidence="2 3" key="1">
    <citation type="submission" date="2018-11" db="EMBL/GenBank/DDBJ databases">
        <title>Gemmobacter sp. nov., YIM 102744-1 draft genome.</title>
        <authorList>
            <person name="Li G."/>
            <person name="Jiang Y."/>
        </authorList>
    </citation>
    <scope>NUCLEOTIDE SEQUENCE [LARGE SCALE GENOMIC DNA]</scope>
    <source>
        <strain evidence="2 3">YIM 102744-1</strain>
    </source>
</reference>
<dbReference type="Proteomes" id="UP000282125">
    <property type="component" value="Unassembled WGS sequence"/>
</dbReference>
<evidence type="ECO:0000256" key="1">
    <source>
        <dbReference type="SAM" id="Phobius"/>
    </source>
</evidence>
<keyword evidence="1" id="KW-0812">Transmembrane</keyword>
<keyword evidence="1" id="KW-0472">Membrane</keyword>
<sequence length="106" mass="11099">MNWATRALLGPGLWALAFALIYAVHGLGCARGWVLQPAPLGNLHVFTLNTLWLAALAGAIVILWRTPRGDGTGAQIARAGGWIGLASIALTLFPVMGLSSCEILPP</sequence>
<protein>
    <submittedName>
        <fullName evidence="2">Uncharacterized protein</fullName>
    </submittedName>
</protein>
<name>A0A3P3DER2_9RHOB</name>
<evidence type="ECO:0000313" key="2">
    <source>
        <dbReference type="EMBL" id="RRH72767.1"/>
    </source>
</evidence>
<feature type="transmembrane region" description="Helical" evidence="1">
    <location>
        <begin position="42"/>
        <end position="64"/>
    </location>
</feature>
<gene>
    <name evidence="2" type="ORF">EG244_13915</name>
</gene>